<feature type="domain" description="Reverse transcriptase" evidence="21">
    <location>
        <begin position="279"/>
        <end position="522"/>
    </location>
</feature>
<comment type="similarity">
    <text evidence="2 19">Belongs to the hepadnaviridae P protein family.</text>
</comment>
<keyword evidence="12 19" id="KW-0378">Hydrolase</keyword>
<dbReference type="GO" id="GO:0052170">
    <property type="term" value="P:symbiont-mediated suppression of host innate immune response"/>
    <property type="evidence" value="ECO:0007669"/>
    <property type="project" value="UniProtKB-UniRule"/>
</dbReference>
<dbReference type="HAMAP" id="MF_04073">
    <property type="entry name" value="HBV_DPOL"/>
    <property type="match status" value="1"/>
</dbReference>
<evidence type="ECO:0000256" key="7">
    <source>
        <dbReference type="ARBA" id="ARBA00022695"/>
    </source>
</evidence>
<dbReference type="PROSITE" id="PS50878">
    <property type="entry name" value="RT_POL"/>
    <property type="match status" value="1"/>
</dbReference>
<evidence type="ECO:0000256" key="19">
    <source>
        <dbReference type="HAMAP-Rule" id="MF_04073"/>
    </source>
</evidence>
<evidence type="ECO:0000259" key="21">
    <source>
        <dbReference type="PROSITE" id="PS50878"/>
    </source>
</evidence>
<dbReference type="GO" id="GO:0046872">
    <property type="term" value="F:metal ion binding"/>
    <property type="evidence" value="ECO:0007669"/>
    <property type="project" value="UniProtKB-UniRule"/>
</dbReference>
<dbReference type="InterPro" id="IPR037531">
    <property type="entry name" value="HBV_DPOL"/>
</dbReference>
<comment type="catalytic activity">
    <reaction evidence="1 19">
        <text>Endonucleolytic cleavage to 5'-phosphomonoester.</text>
        <dbReference type="EC" id="3.1.26.4"/>
    </reaction>
</comment>
<dbReference type="InterPro" id="IPR043128">
    <property type="entry name" value="Rev_trsase/Diguanyl_cyclase"/>
</dbReference>
<evidence type="ECO:0000256" key="13">
    <source>
        <dbReference type="ARBA" id="ARBA00022842"/>
    </source>
</evidence>
<evidence type="ECO:0000256" key="12">
    <source>
        <dbReference type="ARBA" id="ARBA00022801"/>
    </source>
</evidence>
<dbReference type="GO" id="GO:0003887">
    <property type="term" value="F:DNA-directed DNA polymerase activity"/>
    <property type="evidence" value="ECO:0007669"/>
    <property type="project" value="UniProtKB-UniRule"/>
</dbReference>
<keyword evidence="10 19" id="KW-0479">Metal-binding</keyword>
<name>C7AY29_HBV</name>
<evidence type="ECO:0000256" key="17">
    <source>
        <dbReference type="ARBA" id="ARBA00023268"/>
    </source>
</evidence>
<dbReference type="GO" id="GO:0003677">
    <property type="term" value="F:DNA binding"/>
    <property type="evidence" value="ECO:0007669"/>
    <property type="project" value="UniProtKB-UniRule"/>
</dbReference>
<protein>
    <recommendedName>
        <fullName evidence="19">Protein P</fullName>
    </recommendedName>
    <domain>
        <recommendedName>
            <fullName evidence="19">DNA-directed DNA polymerase</fullName>
            <ecNumber evidence="19">2.7.7.7</ecNumber>
        </recommendedName>
    </domain>
    <domain>
        <recommendedName>
            <fullName evidence="19">RNA-directed DNA polymerase</fullName>
            <ecNumber evidence="19">2.7.7.49</ecNumber>
        </recommendedName>
    </domain>
    <domain>
        <recommendedName>
            <fullName evidence="19">Ribonuclease H</fullName>
            <ecNumber evidence="19">3.1.26.4</ecNumber>
        </recommendedName>
    </domain>
</protein>
<dbReference type="GO" id="GO:0003964">
    <property type="term" value="F:RNA-directed DNA polymerase activity"/>
    <property type="evidence" value="ECO:0007669"/>
    <property type="project" value="UniProtKB-UniRule"/>
</dbReference>
<evidence type="ECO:0000256" key="10">
    <source>
        <dbReference type="ARBA" id="ARBA00022723"/>
    </source>
</evidence>
<keyword evidence="6 19" id="KW-0808">Transferase</keyword>
<comment type="catalytic activity">
    <reaction evidence="19">
        <text>DNA(n) + a 2'-deoxyribonucleoside 5'-triphosphate = DNA(n+1) + diphosphate</text>
        <dbReference type="Rhea" id="RHEA:22508"/>
        <dbReference type="Rhea" id="RHEA-COMP:17339"/>
        <dbReference type="Rhea" id="RHEA-COMP:17340"/>
        <dbReference type="ChEBI" id="CHEBI:33019"/>
        <dbReference type="ChEBI" id="CHEBI:61560"/>
        <dbReference type="ChEBI" id="CHEBI:173112"/>
        <dbReference type="EC" id="2.7.7.49"/>
    </reaction>
</comment>
<dbReference type="EC" id="3.1.26.4" evidence="19"/>
<gene>
    <name evidence="19 22" type="primary">P</name>
</gene>
<dbReference type="InterPro" id="IPR051320">
    <property type="entry name" value="Viral_Replic_Matur_Polypro"/>
</dbReference>
<evidence type="ECO:0000256" key="4">
    <source>
        <dbReference type="ARBA" id="ARBA00022581"/>
    </source>
</evidence>
<evidence type="ECO:0000256" key="14">
    <source>
        <dbReference type="ARBA" id="ARBA00022918"/>
    </source>
</evidence>
<sequence length="765" mass="86287">MPLSYQHFRKLLLLDVGTEAGPLEEELPHLADEDLNRRVAEDLNLGNLNVSIPWTHKVGNFTGLYSSTVPTFNPDWQTPSFPKIHLHEDIINRCQQFVGPLTVNEKRRLKLIMPARFYPNSTKYLPLHKGIKPYYPDQIVNHYFQARHYLHTLWKAGILYKRETTRSASFCGSPYSWEQELHHGRHIDYSASSSSSCLHQSAVRKAAYTHLSTSKRQPSSGHAVEFHSFSPSSTRSQSQGPVSSCWWLQFRNSKPCSEYCLSHLVNLLEDWGPCTAHGEHHIRIPRTPARVTGGVFLVDKNPHNTAESRLVVDFSQFSRGITRVSWPKFAVPNLQSLTNLLSSNLSWLSLDVSAAFYHIPLHPAAMPHLLIGSSGLPRYVARLSSNSRIHNHQYGTLQNLHDSCSRQLYVSLMLLYKTYGRKLHLYSHPIILGFRKIPMGVGLSPFLLAQFTSAICSVVRRAFPHCLAFSYMDDVVLGAKSVQHLESLYTAVTNFLLSLGIHLNPTKTKRWGYSLNFMGYVIGSWGSLPQDHIVQKIKHCFRKLPVNRPIDWKVCQRIVGLLGFAAPFTQCGYPALMPLYACIQSRQAFTFSPTYKAFLSKQYMTLYPVARQRPGLCQVFADATPTGWGLAIGHQRMRGTFVAPLPIHTAELLAACFARSRSGAKLIGTDNSVVLSRKYTSFPWLLGCTANWILRGTSFVYVPSALNPADDPSRGRLGLYRPLLRLPYRPTTGRTSLYAVSPSVPSHLPDRVHFASPLHVAWRPP</sequence>
<keyword evidence="13 19" id="KW-0460">Magnesium</keyword>
<comment type="activity regulation">
    <text evidence="19">Activated by host HSP70 and HSP40 in vitro to be able to bind the epsilon loop of the pgRNA. Because deletion of the RNase H region renders the protein partly chaperone-independent, the chaperones may be needed indirectly to relieve occlusion of the RNA-binding site by this domain. Inhibited by several reverse-transcriptase inhibitors: Lamivudine, Adefovir and Entecavir.</text>
</comment>
<feature type="region of interest" description="Polymerase/reverse transcriptase domain (RT)" evidence="19">
    <location>
        <begin position="269"/>
        <end position="612"/>
    </location>
</feature>
<keyword evidence="14 19" id="KW-0695">RNA-directed DNA polymerase</keyword>
<comment type="domain">
    <text evidence="19">Terminal protein domain (TP) is hepadnavirus-specific. Spacer domain is highly variable and separates the TP and RT domains. Polymerase/reverse-transcriptase domain (RT) and ribonuclease H domain (RH) are similar to retrovirus reverse transcriptase/RNase H.</text>
</comment>
<dbReference type="EMBL" id="FJ692555">
    <property type="protein sequence ID" value="ACT90698.1"/>
    <property type="molecule type" value="Genomic_DNA"/>
</dbReference>
<evidence type="ECO:0000256" key="9">
    <source>
        <dbReference type="ARBA" id="ARBA00022722"/>
    </source>
</evidence>
<evidence type="ECO:0000256" key="15">
    <source>
        <dbReference type="ARBA" id="ARBA00022932"/>
    </source>
</evidence>
<feature type="site" description="Priming of reverse-transcription by covalently linking the first nucleotide of the (-)DNA" evidence="19">
    <location>
        <position position="65"/>
    </location>
</feature>
<dbReference type="PANTHER" id="PTHR33064:SF29">
    <property type="entry name" value="PEPTIDASE A2 DOMAIN-CONTAINING PROTEIN-RELATED"/>
    <property type="match status" value="1"/>
</dbReference>
<evidence type="ECO:0000256" key="1">
    <source>
        <dbReference type="ARBA" id="ARBA00000077"/>
    </source>
</evidence>
<dbReference type="EC" id="2.7.7.7" evidence="19"/>
<feature type="binding site" evidence="19">
    <location>
        <position position="351"/>
    </location>
    <ligand>
        <name>Mg(2+)</name>
        <dbReference type="ChEBI" id="CHEBI:18420"/>
        <note>catalytic</note>
    </ligand>
</feature>
<evidence type="ECO:0000256" key="2">
    <source>
        <dbReference type="ARBA" id="ARBA00007994"/>
    </source>
</evidence>
<feature type="binding site" evidence="19">
    <location>
        <position position="474"/>
    </location>
    <ligand>
        <name>Mg(2+)</name>
        <dbReference type="ChEBI" id="CHEBI:18420"/>
        <note>catalytic</note>
    </ligand>
</feature>
<organismHost>
    <name type="scientific">Pan troglodytes</name>
    <name type="common">Chimpanzee</name>
    <dbReference type="NCBI Taxonomy" id="9598"/>
</organismHost>
<evidence type="ECO:0000256" key="11">
    <source>
        <dbReference type="ARBA" id="ARBA00022759"/>
    </source>
</evidence>
<organismHost>
    <name type="scientific">Homo sapiens</name>
    <name type="common">Human</name>
    <dbReference type="NCBI Taxonomy" id="9606"/>
</organismHost>
<evidence type="ECO:0000256" key="3">
    <source>
        <dbReference type="ARBA" id="ARBA00022482"/>
    </source>
</evidence>
<evidence type="ECO:0000256" key="6">
    <source>
        <dbReference type="ARBA" id="ARBA00022679"/>
    </source>
</evidence>
<keyword evidence="18 19" id="KW-0899">Viral immunoevasion</keyword>
<dbReference type="GO" id="GO:0006260">
    <property type="term" value="P:DNA replication"/>
    <property type="evidence" value="ECO:0007669"/>
    <property type="project" value="UniProtKB-UniRule"/>
</dbReference>
<organism evidence="22 23">
    <name type="scientific">Hepatitis B virus</name>
    <name type="common">HBV</name>
    <dbReference type="NCBI Taxonomy" id="10407"/>
    <lineage>
        <taxon>Viruses</taxon>
        <taxon>Riboviria</taxon>
        <taxon>Pararnavirae</taxon>
        <taxon>Artverviricota</taxon>
        <taxon>Revtraviricetes</taxon>
        <taxon>Blubervirales</taxon>
        <taxon>Hepadnaviridae</taxon>
        <taxon>Orthohepadnavirus</taxon>
        <taxon>Orthohepadnavirus hominoidei</taxon>
    </lineage>
</organism>
<reference evidence="22 23" key="1">
    <citation type="journal article" date="2009" name="Emerg. Infect. Dis.">
        <title>Slave trade and hepatitis B virus genotypes and subgenotypes in Haiti and Africa.</title>
        <authorList>
            <person name="Andernach I.E."/>
            <person name="Nolte C."/>
            <person name="Pape J.W."/>
            <person name="Muller C.P."/>
        </authorList>
    </citation>
    <scope>NUCLEOTIDE SEQUENCE [LARGE SCALE GENOMIC DNA]</scope>
    <source>
        <strain evidence="22">A5_24074</strain>
    </source>
</reference>
<proteinExistence type="inferred from homology"/>
<dbReference type="Proteomes" id="UP000147940">
    <property type="component" value="Genome"/>
</dbReference>
<dbReference type="EC" id="2.7.7.49" evidence="19"/>
<dbReference type="InterPro" id="IPR000201">
    <property type="entry name" value="DNApol_viral_N"/>
</dbReference>
<evidence type="ECO:0000256" key="16">
    <source>
        <dbReference type="ARBA" id="ARBA00023125"/>
    </source>
</evidence>
<feature type="region of interest" description="Disordered" evidence="20">
    <location>
        <begin position="214"/>
        <end position="239"/>
    </location>
</feature>
<comment type="catalytic activity">
    <reaction evidence="19">
        <text>DNA(n) + a 2'-deoxyribonucleoside 5'-triphosphate = DNA(n+1) + diphosphate</text>
        <dbReference type="Rhea" id="RHEA:22508"/>
        <dbReference type="Rhea" id="RHEA-COMP:17339"/>
        <dbReference type="Rhea" id="RHEA-COMP:17340"/>
        <dbReference type="ChEBI" id="CHEBI:33019"/>
        <dbReference type="ChEBI" id="CHEBI:61560"/>
        <dbReference type="ChEBI" id="CHEBI:173112"/>
        <dbReference type="EC" id="2.7.7.7"/>
    </reaction>
</comment>
<evidence type="ECO:0000313" key="23">
    <source>
        <dbReference type="Proteomes" id="UP000147940"/>
    </source>
</evidence>
<dbReference type="FunFam" id="3.30.70.270:FF:000009">
    <property type="entry name" value="Protein P"/>
    <property type="match status" value="1"/>
</dbReference>
<keyword evidence="3 19" id="KW-1113">Inhibition of host RLR pathway by virus</keyword>
<keyword evidence="8 19" id="KW-0235">DNA replication</keyword>
<dbReference type="Pfam" id="PF00336">
    <property type="entry name" value="DNA_pol_viral_C"/>
    <property type="match status" value="1"/>
</dbReference>
<evidence type="ECO:0000256" key="8">
    <source>
        <dbReference type="ARBA" id="ARBA00022705"/>
    </source>
</evidence>
<dbReference type="PANTHER" id="PTHR33064">
    <property type="entry name" value="POL PROTEIN"/>
    <property type="match status" value="1"/>
</dbReference>
<comment type="caution">
    <text evidence="19">Lacks conserved residue(s) required for the propagation of feature annotation.</text>
</comment>
<dbReference type="InterPro" id="IPR000477">
    <property type="entry name" value="RT_dom"/>
</dbReference>
<dbReference type="Pfam" id="PF00242">
    <property type="entry name" value="DNA_pol_viral_N"/>
    <property type="match status" value="1"/>
</dbReference>
<comment type="domain">
    <text evidence="19">The polymerase/reverse transcriptase (RT) and ribonuclease H (RH) domains are structured in five subdomains: finger, palm, thumb, connection and RNase H. Within the palm subdomain, the 'primer grip' region is thought to be involved in the positioning of the primer terminus for accommodating the incoming nucleotide. The RH domain stabilizes the association of RT with primer-template.</text>
</comment>
<dbReference type="GO" id="GO:0004523">
    <property type="term" value="F:RNA-DNA hybrid ribonuclease activity"/>
    <property type="evidence" value="ECO:0007669"/>
    <property type="project" value="UniProtKB-UniRule"/>
</dbReference>
<keyword evidence="15 19" id="KW-0239">DNA-directed DNA polymerase</keyword>
<accession>C7AY29</accession>
<dbReference type="InterPro" id="IPR043502">
    <property type="entry name" value="DNA/RNA_pol_sf"/>
</dbReference>
<dbReference type="SUPFAM" id="SSF56672">
    <property type="entry name" value="DNA/RNA polymerases"/>
    <property type="match status" value="1"/>
</dbReference>
<evidence type="ECO:0000313" key="22">
    <source>
        <dbReference type="EMBL" id="ACT90698.1"/>
    </source>
</evidence>
<keyword evidence="9 19" id="KW-0540">Nuclease</keyword>
<keyword evidence="7 19" id="KW-0548">Nucleotidyltransferase</keyword>
<feature type="compositionally biased region" description="Low complexity" evidence="20">
    <location>
        <begin position="228"/>
        <end position="238"/>
    </location>
</feature>
<feature type="binding site" evidence="19">
    <location>
        <position position="473"/>
    </location>
    <ligand>
        <name>Mg(2+)</name>
        <dbReference type="ChEBI" id="CHEBI:18420"/>
        <note>catalytic</note>
    </ligand>
</feature>
<evidence type="ECO:0000256" key="5">
    <source>
        <dbReference type="ARBA" id="ARBA00022632"/>
    </source>
</evidence>
<keyword evidence="16 19" id="KW-0238">DNA-binding</keyword>
<dbReference type="InterPro" id="IPR001462">
    <property type="entry name" value="DNApol_viral_C"/>
</dbReference>
<dbReference type="Gene3D" id="3.30.70.270">
    <property type="match status" value="1"/>
</dbReference>
<comment type="function">
    <text evidence="19">Multifunctional enzyme that converts the viral RNA genome into dsDNA in viral cytoplasmic capsids. This enzyme displays a DNA polymerase activity that can copy either DNA or RNA templates, and a ribonuclease H (RNase H) activity that cleaves the RNA strand of RNA-DNA heteroduplexes in a partially processive 3'- to 5'-endonucleasic mode. Neo-synthesized pregenomic RNA (pgRNA) are encapsidated together with the P protein, and reverse-transcribed inside the nucleocapsid. Initiation of reverse-transcription occurs first by binding the epsilon loop on the pgRNA genome, and is initiated by protein priming, thereby the 5'-end of (-)DNA is covalently linked to P protein. Partial (+)DNA is synthesized from the (-)DNA template and generates the relaxed circular DNA (RC-DNA) genome. After budding and infection, the RC-DNA migrates in the nucleus, and is converted into a plasmid-like covalently closed circular DNA (cccDNA). The activity of P protein does not seem to be necessary for cccDNA generation, and is presumably released from (+)DNA by host nuclear DNA repair machinery.</text>
</comment>
<keyword evidence="17 19" id="KW-0511">Multifunctional enzyme</keyword>
<keyword evidence="11 19" id="KW-0255">Endonuclease</keyword>
<comment type="miscellaneous">
    <text evidence="19">Hepadnaviral virions contain probably just one P protein molecule per particle.</text>
</comment>
<evidence type="ECO:0000256" key="20">
    <source>
        <dbReference type="SAM" id="MobiDB-lite"/>
    </source>
</evidence>
<keyword evidence="5 19" id="KW-1090">Inhibition of host innate immune response by virus</keyword>
<evidence type="ECO:0000256" key="18">
    <source>
        <dbReference type="ARBA" id="ARBA00023280"/>
    </source>
</evidence>
<dbReference type="Pfam" id="PF00078">
    <property type="entry name" value="RVT_1"/>
    <property type="match status" value="1"/>
</dbReference>
<keyword evidence="4 19" id="KW-0945">Host-virus interaction</keyword>